<sequence>MVVSCNQRIVADKVNIAHSFFTRFIGLMGKKKLGAGEGLLLMNCSAIHCFFMKMTIDAVYLSNDMTVLDIETLTPWSIGRHVKHTAHVLELSPNTAQFSAGDVLQLFENKR</sequence>
<evidence type="ECO:0000313" key="1">
    <source>
        <dbReference type="EMBL" id="MPM05766.1"/>
    </source>
</evidence>
<organism evidence="1">
    <name type="scientific">bioreactor metagenome</name>
    <dbReference type="NCBI Taxonomy" id="1076179"/>
    <lineage>
        <taxon>unclassified sequences</taxon>
        <taxon>metagenomes</taxon>
        <taxon>ecological metagenomes</taxon>
    </lineage>
</organism>
<reference evidence="1" key="1">
    <citation type="submission" date="2019-08" db="EMBL/GenBank/DDBJ databases">
        <authorList>
            <person name="Kucharzyk K."/>
            <person name="Murdoch R.W."/>
            <person name="Higgins S."/>
            <person name="Loffler F."/>
        </authorList>
    </citation>
    <scope>NUCLEOTIDE SEQUENCE</scope>
</reference>
<name>A0A644WPE2_9ZZZZ</name>
<dbReference type="PANTHER" id="PTHR37953">
    <property type="entry name" value="UPF0127 PROTEIN MJ1496"/>
    <property type="match status" value="1"/>
</dbReference>
<dbReference type="Gene3D" id="2.60.120.1140">
    <property type="entry name" value="Protein of unknown function DUF192"/>
    <property type="match status" value="1"/>
</dbReference>
<dbReference type="AlphaFoldDB" id="A0A644WPE2"/>
<evidence type="ECO:0008006" key="2">
    <source>
        <dbReference type="Google" id="ProtNLM"/>
    </source>
</evidence>
<proteinExistence type="predicted"/>
<accession>A0A644WPE2</accession>
<comment type="caution">
    <text evidence="1">The sequence shown here is derived from an EMBL/GenBank/DDBJ whole genome shotgun (WGS) entry which is preliminary data.</text>
</comment>
<dbReference type="InterPro" id="IPR003795">
    <property type="entry name" value="DUF192"/>
</dbReference>
<dbReference type="InterPro" id="IPR038695">
    <property type="entry name" value="Saro_0823-like_sf"/>
</dbReference>
<dbReference type="Pfam" id="PF02643">
    <property type="entry name" value="DUF192"/>
    <property type="match status" value="1"/>
</dbReference>
<protein>
    <recommendedName>
        <fullName evidence="2">DUF192 domain-containing protein</fullName>
    </recommendedName>
</protein>
<dbReference type="EMBL" id="VSSQ01001163">
    <property type="protein sequence ID" value="MPM05766.1"/>
    <property type="molecule type" value="Genomic_DNA"/>
</dbReference>
<gene>
    <name evidence="1" type="ORF">SDC9_52061</name>
</gene>
<dbReference type="PANTHER" id="PTHR37953:SF1">
    <property type="entry name" value="UPF0127 PROTEIN MJ1496"/>
    <property type="match status" value="1"/>
</dbReference>